<accession>A0A9X3B0H2</accession>
<dbReference type="InterPro" id="IPR046581">
    <property type="entry name" value="DUF6641"/>
</dbReference>
<dbReference type="EMBL" id="JAMTCC010000011">
    <property type="protein sequence ID" value="MCT7945408.1"/>
    <property type="molecule type" value="Genomic_DNA"/>
</dbReference>
<feature type="region of interest" description="Disordered" evidence="1">
    <location>
        <begin position="140"/>
        <end position="168"/>
    </location>
</feature>
<dbReference type="Proteomes" id="UP001155604">
    <property type="component" value="Unassembled WGS sequence"/>
</dbReference>
<proteinExistence type="predicted"/>
<organism evidence="2 3">
    <name type="scientific">Shewanella septentrionalis</name>
    <dbReference type="NCBI Taxonomy" id="2952223"/>
    <lineage>
        <taxon>Bacteria</taxon>
        <taxon>Pseudomonadati</taxon>
        <taxon>Pseudomonadota</taxon>
        <taxon>Gammaproteobacteria</taxon>
        <taxon>Alteromonadales</taxon>
        <taxon>Shewanellaceae</taxon>
        <taxon>Shewanella</taxon>
    </lineage>
</organism>
<dbReference type="AlphaFoldDB" id="A0A9X3B0H2"/>
<protein>
    <submittedName>
        <fullName evidence="2">Uncharacterized protein</fullName>
    </submittedName>
</protein>
<comment type="caution">
    <text evidence="2">The sequence shown here is derived from an EMBL/GenBank/DDBJ whole genome shotgun (WGS) entry which is preliminary data.</text>
</comment>
<reference evidence="2" key="1">
    <citation type="journal article" date="2023" name="Int. J. Syst. Evol. Microbiol.">
        <title>&lt;i&gt;Shewanella septentrionalis&lt;/i&gt; sp. nov. and &lt;i&gt;Shewanella holmiensis&lt;/i&gt; sp. nov., isolated from Baltic Sea water and sediments.</title>
        <authorList>
            <person name="Martin-Rodriguez A.J."/>
            <person name="Thorell K."/>
            <person name="Joffre E."/>
            <person name="Jensie-Markopoulos S."/>
            <person name="Moore E.R.B."/>
            <person name="Sjoling A."/>
        </authorList>
    </citation>
    <scope>NUCLEOTIDE SEQUENCE</scope>
    <source>
        <strain evidence="2">SP1W3</strain>
    </source>
</reference>
<dbReference type="Pfam" id="PF20346">
    <property type="entry name" value="DUF6641"/>
    <property type="match status" value="1"/>
</dbReference>
<name>A0A9X3B0H2_9GAMM</name>
<evidence type="ECO:0000313" key="2">
    <source>
        <dbReference type="EMBL" id="MCT7945408.1"/>
    </source>
</evidence>
<evidence type="ECO:0000313" key="3">
    <source>
        <dbReference type="Proteomes" id="UP001155604"/>
    </source>
</evidence>
<keyword evidence="3" id="KW-1185">Reference proteome</keyword>
<sequence>MTTLLSSLKVIARPEIAVKPPIIGKRTRLVDKLKQQLDMAECFIQGTEFEAYREKSVKDPETGERKKVRRRITVRPWYYDSEGHYYFEVRIGIKPIELVKDKPAIDVGDKAKLPDTIKLIIDAVEKGELDEFILKASKFPTKKAKASAEASTGAKSEVKSDTSAKTTK</sequence>
<gene>
    <name evidence="2" type="ORF">NE536_08480</name>
</gene>
<evidence type="ECO:0000256" key="1">
    <source>
        <dbReference type="SAM" id="MobiDB-lite"/>
    </source>
</evidence>